<dbReference type="CDD" id="cd00063">
    <property type="entry name" value="FN3"/>
    <property type="match status" value="3"/>
</dbReference>
<proteinExistence type="predicted"/>
<dbReference type="PROSITE" id="PS50853">
    <property type="entry name" value="FN3"/>
    <property type="match status" value="2"/>
</dbReference>
<keyword evidence="4" id="KW-0675">Receptor</keyword>
<dbReference type="Pfam" id="PF00041">
    <property type="entry name" value="fn3"/>
    <property type="match status" value="1"/>
</dbReference>
<dbReference type="SMART" id="SM00060">
    <property type="entry name" value="FN3"/>
    <property type="match status" value="2"/>
</dbReference>
<keyword evidence="11" id="KW-1185">Reference proteome</keyword>
<feature type="compositionally biased region" description="Polar residues" evidence="6">
    <location>
        <begin position="911"/>
        <end position="921"/>
    </location>
</feature>
<feature type="chain" id="PRO_5042938180" description="Fibronectin type-III domain-containing protein" evidence="8">
    <location>
        <begin position="26"/>
        <end position="1000"/>
    </location>
</feature>
<feature type="signal peptide" evidence="8">
    <location>
        <begin position="1"/>
        <end position="25"/>
    </location>
</feature>
<protein>
    <recommendedName>
        <fullName evidence="9">Fibronectin type-III domain-containing protein</fullName>
    </recommendedName>
</protein>
<dbReference type="EMBL" id="JAZGQO010000003">
    <property type="protein sequence ID" value="KAK6188250.1"/>
    <property type="molecule type" value="Genomic_DNA"/>
</dbReference>
<feature type="domain" description="Fibronectin type-III" evidence="9">
    <location>
        <begin position="241"/>
        <end position="337"/>
    </location>
</feature>
<evidence type="ECO:0000256" key="5">
    <source>
        <dbReference type="ARBA" id="ARBA00023180"/>
    </source>
</evidence>
<dbReference type="PANTHER" id="PTHR23036">
    <property type="entry name" value="CYTOKINE RECEPTOR"/>
    <property type="match status" value="1"/>
</dbReference>
<dbReference type="SUPFAM" id="SSF49265">
    <property type="entry name" value="Fibronectin type III"/>
    <property type="match status" value="3"/>
</dbReference>
<dbReference type="Gene3D" id="2.60.40.10">
    <property type="entry name" value="Immunoglobulins"/>
    <property type="match status" value="5"/>
</dbReference>
<feature type="region of interest" description="Disordered" evidence="6">
    <location>
        <begin position="911"/>
        <end position="937"/>
    </location>
</feature>
<organism evidence="10 11">
    <name type="scientific">Patella caerulea</name>
    <name type="common">Rayed Mediterranean limpet</name>
    <dbReference type="NCBI Taxonomy" id="87958"/>
    <lineage>
        <taxon>Eukaryota</taxon>
        <taxon>Metazoa</taxon>
        <taxon>Spiralia</taxon>
        <taxon>Lophotrochozoa</taxon>
        <taxon>Mollusca</taxon>
        <taxon>Gastropoda</taxon>
        <taxon>Patellogastropoda</taxon>
        <taxon>Patelloidea</taxon>
        <taxon>Patellidae</taxon>
        <taxon>Patella</taxon>
    </lineage>
</organism>
<dbReference type="GO" id="GO:0019955">
    <property type="term" value="F:cytokine binding"/>
    <property type="evidence" value="ECO:0007669"/>
    <property type="project" value="TreeGrafter"/>
</dbReference>
<dbReference type="PANTHER" id="PTHR23036:SF151">
    <property type="entry name" value="FIBRONECTIN TYPE-III DOMAIN-CONTAINING PROTEIN"/>
    <property type="match status" value="1"/>
</dbReference>
<evidence type="ECO:0000313" key="10">
    <source>
        <dbReference type="EMBL" id="KAK6188250.1"/>
    </source>
</evidence>
<evidence type="ECO:0000313" key="11">
    <source>
        <dbReference type="Proteomes" id="UP001347796"/>
    </source>
</evidence>
<dbReference type="InterPro" id="IPR050379">
    <property type="entry name" value="Type-I_Cytokine_Rcpt"/>
</dbReference>
<feature type="transmembrane region" description="Helical" evidence="7">
    <location>
        <begin position="666"/>
        <end position="688"/>
    </location>
</feature>
<keyword evidence="3" id="KW-1015">Disulfide bond</keyword>
<dbReference type="InterPro" id="IPR003961">
    <property type="entry name" value="FN3_dom"/>
</dbReference>
<dbReference type="Proteomes" id="UP001347796">
    <property type="component" value="Unassembled WGS sequence"/>
</dbReference>
<gene>
    <name evidence="10" type="ORF">SNE40_004472</name>
</gene>
<evidence type="ECO:0000256" key="7">
    <source>
        <dbReference type="SAM" id="Phobius"/>
    </source>
</evidence>
<dbReference type="GO" id="GO:0004896">
    <property type="term" value="F:cytokine receptor activity"/>
    <property type="evidence" value="ECO:0007669"/>
    <property type="project" value="TreeGrafter"/>
</dbReference>
<evidence type="ECO:0000256" key="6">
    <source>
        <dbReference type="SAM" id="MobiDB-lite"/>
    </source>
</evidence>
<accession>A0AAN8K9H0</accession>
<name>A0AAN8K9H0_PATCE</name>
<dbReference type="GO" id="GO:0043235">
    <property type="term" value="C:receptor complex"/>
    <property type="evidence" value="ECO:0007669"/>
    <property type="project" value="TreeGrafter"/>
</dbReference>
<evidence type="ECO:0000256" key="1">
    <source>
        <dbReference type="ARBA" id="ARBA00022729"/>
    </source>
</evidence>
<dbReference type="InterPro" id="IPR036116">
    <property type="entry name" value="FN3_sf"/>
</dbReference>
<keyword evidence="1 8" id="KW-0732">Signal</keyword>
<keyword evidence="2" id="KW-0677">Repeat</keyword>
<keyword evidence="7" id="KW-1133">Transmembrane helix</keyword>
<evidence type="ECO:0000256" key="4">
    <source>
        <dbReference type="ARBA" id="ARBA00023170"/>
    </source>
</evidence>
<dbReference type="GO" id="GO:0009897">
    <property type="term" value="C:external side of plasma membrane"/>
    <property type="evidence" value="ECO:0007669"/>
    <property type="project" value="TreeGrafter"/>
</dbReference>
<evidence type="ECO:0000256" key="3">
    <source>
        <dbReference type="ARBA" id="ARBA00023157"/>
    </source>
</evidence>
<keyword evidence="7" id="KW-0472">Membrane</keyword>
<reference evidence="10 11" key="1">
    <citation type="submission" date="2024-01" db="EMBL/GenBank/DDBJ databases">
        <title>The genome of the rayed Mediterranean limpet Patella caerulea (Linnaeus, 1758).</title>
        <authorList>
            <person name="Anh-Thu Weber A."/>
            <person name="Halstead-Nussloch G."/>
        </authorList>
    </citation>
    <scope>NUCLEOTIDE SEQUENCE [LARGE SCALE GENOMIC DNA]</scope>
    <source>
        <strain evidence="10">AATW-2023a</strain>
        <tissue evidence="10">Whole specimen</tissue>
    </source>
</reference>
<comment type="caution">
    <text evidence="10">The sequence shown here is derived from an EMBL/GenBank/DDBJ whole genome shotgun (WGS) entry which is preliminary data.</text>
</comment>
<evidence type="ECO:0000256" key="8">
    <source>
        <dbReference type="SAM" id="SignalP"/>
    </source>
</evidence>
<sequence>MENRHYLTTSVFIFLFLMIVSQTHGMLLDGNGVVKPDDPYVFFGHDLMLWCNLTNPRLRENSSSMYFKLNDVTIPQRYIRIINTKSIKLLYPITVDKFGCSQEIKRFNFVCLLNKSHGQEVLDHQLVQVNYEPKPVTDFTCRVYDWENMTCTWNLSTPYCNYDDIDVSLVWSVERFIKITGAQNDCLHLTRTSCSWKPSTDMLHPDMMYYMVVVVKNIKANKEAKSEIFKIDSSKIVQPAPVENFIVSRNGTNSTCLTASWTHRLKHRKREYKVEIEIQSDLIEEEQKMILFDDFKDNYTICGLLPHTLYKISVANKPTVRGFWSDTVEMAVKTAEDIPWGAPILCPGCFAEKSCEDINCGVQVYWKPVEKKLQNGIITGYKIEVLNQETGITSTSLVHGSLTSHHLQLPYGKTVEYLFTITAKTSRGFSRDASSIIIPSELKAPCKVEDLVVEVVKSTDVNQYQIRWSDDDNMHVLHYTLYYCKRSDITLDCRESISWQRLDPNKMEHILELKLDDVAHTWHQIGISKETKKDNIRRSSGIQWNECVYMKDSKPVSAPKNVRFTDLQPDRALLVEWDKLDCLHNAAYITGYLIHICQVANRNGGCTGDERNLTISNKLVKYQIEDLIPYALYEVTMQAVSNAGLGPKSPSISIHVSDNRLNNGEIAGIAIGSLFVIALIIFAVLRCIRFAKKEKRNCNKLTKIAIPELTTADTPIKQSCTSHVQSRPLPAPPFISSQGRTDSGYEGEDGQYEPVGSPQNSRKSITSKTILISHMEYQDECDNLNQLSPTETSPYAVTDVMCSPRSLNIRGDNLNESNVDNSEPCLDSYSKFGLDSAGGRDSGGGGDNGVIHPQNISVNNINPQTNHVVGFVSRNLPNCLPLDKSEFSKYKLHGPKTVSNLQTNPEITVTPQIIPPTQNSDSSEKSRDYVPLSDLQNSPIRANQPVVCELVSPSGDIHNTQTLLIRRRDPMRPLSDYMHNLPKQYFVEPNQDEPGPTTEL</sequence>
<dbReference type="InterPro" id="IPR013783">
    <property type="entry name" value="Ig-like_fold"/>
</dbReference>
<evidence type="ECO:0000256" key="2">
    <source>
        <dbReference type="ARBA" id="ARBA00022737"/>
    </source>
</evidence>
<feature type="domain" description="Fibronectin type-III" evidence="9">
    <location>
        <begin position="558"/>
        <end position="659"/>
    </location>
</feature>
<keyword evidence="7" id="KW-0812">Transmembrane</keyword>
<keyword evidence="5" id="KW-0325">Glycoprotein</keyword>
<feature type="region of interest" description="Disordered" evidence="6">
    <location>
        <begin position="719"/>
        <end position="763"/>
    </location>
</feature>
<dbReference type="AlphaFoldDB" id="A0AAN8K9H0"/>
<evidence type="ECO:0000259" key="9">
    <source>
        <dbReference type="PROSITE" id="PS50853"/>
    </source>
</evidence>